<dbReference type="EMBL" id="VTUX01000003">
    <property type="protein sequence ID" value="KAA1192826.1"/>
    <property type="molecule type" value="Genomic_DNA"/>
</dbReference>
<dbReference type="Proteomes" id="UP000323708">
    <property type="component" value="Unassembled WGS sequence"/>
</dbReference>
<dbReference type="RefSeq" id="WP_149611109.1">
    <property type="nucleotide sequence ID" value="NZ_VTUX01000003.1"/>
</dbReference>
<dbReference type="GO" id="GO:1990281">
    <property type="term" value="C:efflux pump complex"/>
    <property type="evidence" value="ECO:0007669"/>
    <property type="project" value="TreeGrafter"/>
</dbReference>
<evidence type="ECO:0000256" key="5">
    <source>
        <dbReference type="SAM" id="MobiDB-lite"/>
    </source>
</evidence>
<evidence type="ECO:0000313" key="8">
    <source>
        <dbReference type="EMBL" id="KAA1192826.1"/>
    </source>
</evidence>
<dbReference type="PANTHER" id="PTHR30469:SF12">
    <property type="entry name" value="MULTIDRUG RESISTANCE PROTEIN MDTA"/>
    <property type="match status" value="1"/>
</dbReference>
<dbReference type="InterPro" id="IPR058627">
    <property type="entry name" value="MdtA-like_C"/>
</dbReference>
<keyword evidence="9" id="KW-1185">Reference proteome</keyword>
<protein>
    <submittedName>
        <fullName evidence="8">Efflux RND transporter periplasmic adaptor subunit</fullName>
    </submittedName>
</protein>
<keyword evidence="3" id="KW-0813">Transport</keyword>
<dbReference type="Pfam" id="PF25917">
    <property type="entry name" value="BSH_RND"/>
    <property type="match status" value="1"/>
</dbReference>
<keyword evidence="4" id="KW-0175">Coiled coil</keyword>
<name>A0A5B0X0M3_9GAMM</name>
<dbReference type="InterPro" id="IPR006143">
    <property type="entry name" value="RND_pump_MFP"/>
</dbReference>
<sequence length="425" mass="46033">MSSIRKQSIIAVLMLAVAAAVAVTLYIKRPPAQIAQPEFRPVSVDVAVAVKQSIRVEVQAQGTVTPLRETALMAEVSGRIIDVAENFLVGNFVAEGDVLLRIDPRDYQTELLRAQSTVESAESNLAQERGRAEVALREWKKLPANSQRSDEARDLYLRKPQLELAEAQLLSALADLNTARDRLERTIIKAPYSAVIRNKHSELGQFVTAGTPLADVFSVEQAEIRLPIPQSRLGYLALPGIQGGDQGAEIDLYTDVAGAVTHWPATLHRTEGVFDERSRVLYAVARVDDPYALENPGREPLRLGTFVNANISGREFDDIVVLPRYVLRAGNLLWVIDEQNTLRNRQVTVLRTGGDRIFVSDGLDTGDRVSLTALDPSMNGSTVQINSSIPSDQLGEGAPALSDEAADSNQVSLSAGPAAGTAAAQ</sequence>
<evidence type="ECO:0000259" key="6">
    <source>
        <dbReference type="Pfam" id="PF25917"/>
    </source>
</evidence>
<dbReference type="GO" id="GO:0015562">
    <property type="term" value="F:efflux transmembrane transporter activity"/>
    <property type="evidence" value="ECO:0007669"/>
    <property type="project" value="TreeGrafter"/>
</dbReference>
<comment type="caution">
    <text evidence="8">The sequence shown here is derived from an EMBL/GenBank/DDBJ whole genome shotgun (WGS) entry which is preliminary data.</text>
</comment>
<feature type="compositionally biased region" description="Polar residues" evidence="5">
    <location>
        <begin position="380"/>
        <end position="391"/>
    </location>
</feature>
<dbReference type="InterPro" id="IPR058625">
    <property type="entry name" value="MdtA-like_BSH"/>
</dbReference>
<feature type="coiled-coil region" evidence="4">
    <location>
        <begin position="111"/>
        <end position="138"/>
    </location>
</feature>
<dbReference type="Pfam" id="PF25967">
    <property type="entry name" value="RND-MFP_C"/>
    <property type="match status" value="1"/>
</dbReference>
<evidence type="ECO:0000256" key="2">
    <source>
        <dbReference type="ARBA" id="ARBA00009477"/>
    </source>
</evidence>
<accession>A0A5B0X0M3</accession>
<comment type="similarity">
    <text evidence="2">Belongs to the membrane fusion protein (MFP) (TC 8.A.1) family.</text>
</comment>
<proteinExistence type="inferred from homology"/>
<feature type="compositionally biased region" description="Low complexity" evidence="5">
    <location>
        <begin position="415"/>
        <end position="425"/>
    </location>
</feature>
<gene>
    <name evidence="8" type="ORF">F0M18_09240</name>
</gene>
<feature type="domain" description="Multidrug resistance protein MdtA-like C-terminal permuted SH3" evidence="7">
    <location>
        <begin position="330"/>
        <end position="369"/>
    </location>
</feature>
<evidence type="ECO:0000256" key="3">
    <source>
        <dbReference type="ARBA" id="ARBA00022448"/>
    </source>
</evidence>
<dbReference type="SUPFAM" id="SSF111369">
    <property type="entry name" value="HlyD-like secretion proteins"/>
    <property type="match status" value="1"/>
</dbReference>
<dbReference type="PANTHER" id="PTHR30469">
    <property type="entry name" value="MULTIDRUG RESISTANCE PROTEIN MDTA"/>
    <property type="match status" value="1"/>
</dbReference>
<dbReference type="NCBIfam" id="TIGR01730">
    <property type="entry name" value="RND_mfp"/>
    <property type="match status" value="1"/>
</dbReference>
<dbReference type="Gene3D" id="2.40.420.20">
    <property type="match status" value="1"/>
</dbReference>
<dbReference type="Gene3D" id="2.40.50.100">
    <property type="match status" value="1"/>
</dbReference>
<feature type="domain" description="Multidrug resistance protein MdtA-like barrel-sandwich hybrid" evidence="6">
    <location>
        <begin position="72"/>
        <end position="214"/>
    </location>
</feature>
<dbReference type="Gene3D" id="1.10.287.470">
    <property type="entry name" value="Helix hairpin bin"/>
    <property type="match status" value="1"/>
</dbReference>
<comment type="subcellular location">
    <subcellularLocation>
        <location evidence="1">Cell envelope</location>
    </subcellularLocation>
</comment>
<evidence type="ECO:0000256" key="4">
    <source>
        <dbReference type="SAM" id="Coils"/>
    </source>
</evidence>
<evidence type="ECO:0000259" key="7">
    <source>
        <dbReference type="Pfam" id="PF25967"/>
    </source>
</evidence>
<organism evidence="8 9">
    <name type="scientific">Pseudohalioglobus sediminis</name>
    <dbReference type="NCBI Taxonomy" id="2606449"/>
    <lineage>
        <taxon>Bacteria</taxon>
        <taxon>Pseudomonadati</taxon>
        <taxon>Pseudomonadota</taxon>
        <taxon>Gammaproteobacteria</taxon>
        <taxon>Cellvibrionales</taxon>
        <taxon>Halieaceae</taxon>
        <taxon>Pseudohalioglobus</taxon>
    </lineage>
</organism>
<dbReference type="AlphaFoldDB" id="A0A5B0X0M3"/>
<evidence type="ECO:0000313" key="9">
    <source>
        <dbReference type="Proteomes" id="UP000323708"/>
    </source>
</evidence>
<evidence type="ECO:0000256" key="1">
    <source>
        <dbReference type="ARBA" id="ARBA00004196"/>
    </source>
</evidence>
<reference evidence="8 9" key="1">
    <citation type="submission" date="2019-09" db="EMBL/GenBank/DDBJ databases">
        <authorList>
            <person name="Chen X.-Y."/>
        </authorList>
    </citation>
    <scope>NUCLEOTIDE SEQUENCE [LARGE SCALE GENOMIC DNA]</scope>
    <source>
        <strain evidence="8 9">NY5</strain>
    </source>
</reference>
<dbReference type="Gene3D" id="2.40.30.170">
    <property type="match status" value="1"/>
</dbReference>
<feature type="region of interest" description="Disordered" evidence="5">
    <location>
        <begin position="380"/>
        <end position="425"/>
    </location>
</feature>